<reference evidence="2 3" key="1">
    <citation type="journal article" date="2016" name="Genome Biol. Evol.">
        <title>Divergent and convergent evolution of fungal pathogenicity.</title>
        <authorList>
            <person name="Shang Y."/>
            <person name="Xiao G."/>
            <person name="Zheng P."/>
            <person name="Cen K."/>
            <person name="Zhan S."/>
            <person name="Wang C."/>
        </authorList>
    </citation>
    <scope>NUCLEOTIDE SEQUENCE [LARGE SCALE GENOMIC DNA]</scope>
    <source>
        <strain evidence="2 3">RCEF 264</strain>
    </source>
</reference>
<dbReference type="OrthoDB" id="2504919at2759"/>
<sequence>MVYPIYKYKRLKSARFVRVLILEPAAAFTDPLRCRLEQQDRIAMRRTDYEAAGYYEAVSHVWGAEPTFDRDLVVDNRWLLKITADVAALLRWLRLPDQTRNLWVDSVCLDQANAREKAVQVPMMGDIYHKAVEVHIWLGDDGDLDDAEIQRVFVFFEAIQDMRFSHSREQIRVSVPQIVADIWPAPSPTRGTPSDSLSLGTAAVTRLLSRPWFRRRWVLQEASRAWRATVWYRNNQLDWSTFKSAINAWALAMDQLGITAARCSTNTAEAALVHQTINSLRDDKNGLLGVLWMLDHAECSEPQDRVFALLGLVQRNQEEPMFERWQPSRRNPTDVDNLLELHYSIPTGLKYRTPWQETFTEIARHYADLSLFLLVIRHLEAFGSLRANGENVPSWVPDWRKGRTNPYSPPTLQEMHYLTTKQRPRPYCEDGFAHDYLRHDQGGTSVVAVMRRAASGTIAAVYRAPDNRVGRIDEVVSHLQRQVEDGKQGQSDSKLGEQLVPFHGDDKRHLRLTIEALLREETVGWKPPRAAVAHDEDSVQQTPEAQAAEGVQVAAGTTLQVNTTASTDGEMDTPGLPAGHVVAATVIKLGSAPEFSEHADTAAATTSALAFVICRPGVQPRVGDRVAHPEAQCEPSCNSEEHAHTALVLRPLSGHLRRGRWPLMGRLHHGPGPGEQYAKRRYTHTEAVTVVGSSVCLPAPFSLQSKTERRSFVML</sequence>
<accession>A0A167NQD2</accession>
<dbReference type="Proteomes" id="UP000076874">
    <property type="component" value="Unassembled WGS sequence"/>
</dbReference>
<organism evidence="2 3">
    <name type="scientific">Niveomyces insectorum RCEF 264</name>
    <dbReference type="NCBI Taxonomy" id="1081102"/>
    <lineage>
        <taxon>Eukaryota</taxon>
        <taxon>Fungi</taxon>
        <taxon>Dikarya</taxon>
        <taxon>Ascomycota</taxon>
        <taxon>Pezizomycotina</taxon>
        <taxon>Sordariomycetes</taxon>
        <taxon>Hypocreomycetidae</taxon>
        <taxon>Hypocreales</taxon>
        <taxon>Cordycipitaceae</taxon>
        <taxon>Niveomyces</taxon>
    </lineage>
</organism>
<dbReference type="PANTHER" id="PTHR24148">
    <property type="entry name" value="ANKYRIN REPEAT DOMAIN-CONTAINING PROTEIN 39 HOMOLOG-RELATED"/>
    <property type="match status" value="1"/>
</dbReference>
<keyword evidence="3" id="KW-1185">Reference proteome</keyword>
<dbReference type="STRING" id="1081102.A0A167NQD2"/>
<dbReference type="Pfam" id="PF06985">
    <property type="entry name" value="HET"/>
    <property type="match status" value="1"/>
</dbReference>
<comment type="caution">
    <text evidence="2">The sequence shown here is derived from an EMBL/GenBank/DDBJ whole genome shotgun (WGS) entry which is preliminary data.</text>
</comment>
<proteinExistence type="predicted"/>
<feature type="domain" description="Heterokaryon incompatibility" evidence="1">
    <location>
        <begin position="55"/>
        <end position="221"/>
    </location>
</feature>
<evidence type="ECO:0000259" key="1">
    <source>
        <dbReference type="Pfam" id="PF06985"/>
    </source>
</evidence>
<evidence type="ECO:0000313" key="3">
    <source>
        <dbReference type="Proteomes" id="UP000076874"/>
    </source>
</evidence>
<protein>
    <submittedName>
        <fullName evidence="2">Heterokaryon incompatibility</fullName>
    </submittedName>
</protein>
<evidence type="ECO:0000313" key="2">
    <source>
        <dbReference type="EMBL" id="OAA55803.1"/>
    </source>
</evidence>
<dbReference type="InterPro" id="IPR052895">
    <property type="entry name" value="HetReg/Transcr_Mod"/>
</dbReference>
<dbReference type="InterPro" id="IPR010730">
    <property type="entry name" value="HET"/>
</dbReference>
<gene>
    <name evidence="2" type="ORF">SPI_08010</name>
</gene>
<dbReference type="AlphaFoldDB" id="A0A167NQD2"/>
<dbReference type="PANTHER" id="PTHR24148:SF80">
    <property type="entry name" value="HETEROKARYON INCOMPATIBILITY DOMAIN-CONTAINING PROTEIN"/>
    <property type="match status" value="1"/>
</dbReference>
<dbReference type="EMBL" id="AZHD01000018">
    <property type="protein sequence ID" value="OAA55803.1"/>
    <property type="molecule type" value="Genomic_DNA"/>
</dbReference>
<name>A0A167NQD2_9HYPO</name>